<name>A0A7R8VE00_TIMDO</name>
<evidence type="ECO:0000256" key="1">
    <source>
        <dbReference type="SAM" id="MobiDB-lite"/>
    </source>
</evidence>
<protein>
    <submittedName>
        <fullName evidence="2">Uncharacterized protein</fullName>
    </submittedName>
</protein>
<dbReference type="AlphaFoldDB" id="A0A7R8VE00"/>
<proteinExistence type="predicted"/>
<gene>
    <name evidence="2" type="ORF">TDIB3V08_LOCUS3011</name>
</gene>
<dbReference type="EMBL" id="OA565277">
    <property type="protein sequence ID" value="CAD7196675.1"/>
    <property type="molecule type" value="Genomic_DNA"/>
</dbReference>
<evidence type="ECO:0000313" key="2">
    <source>
        <dbReference type="EMBL" id="CAD7196675.1"/>
    </source>
</evidence>
<feature type="region of interest" description="Disordered" evidence="1">
    <location>
        <begin position="23"/>
        <end position="43"/>
    </location>
</feature>
<organism evidence="2">
    <name type="scientific">Timema douglasi</name>
    <name type="common">Walking stick</name>
    <dbReference type="NCBI Taxonomy" id="61478"/>
    <lineage>
        <taxon>Eukaryota</taxon>
        <taxon>Metazoa</taxon>
        <taxon>Ecdysozoa</taxon>
        <taxon>Arthropoda</taxon>
        <taxon>Hexapoda</taxon>
        <taxon>Insecta</taxon>
        <taxon>Pterygota</taxon>
        <taxon>Neoptera</taxon>
        <taxon>Polyneoptera</taxon>
        <taxon>Phasmatodea</taxon>
        <taxon>Timematodea</taxon>
        <taxon>Timematoidea</taxon>
        <taxon>Timematidae</taxon>
        <taxon>Timema</taxon>
    </lineage>
</organism>
<reference evidence="2" key="1">
    <citation type="submission" date="2020-11" db="EMBL/GenBank/DDBJ databases">
        <authorList>
            <person name="Tran Van P."/>
        </authorList>
    </citation>
    <scope>NUCLEOTIDE SEQUENCE</scope>
</reference>
<accession>A0A7R8VE00</accession>
<sequence length="180" mass="19985">MKLKRKDVGEEYLLGAPLGSRTGTPVVRLQDMPPSEGGGGEDGNWARTYYEQHPISAAANAMLNIGGPGGGNPEEQAQNMGGLIYEYYKFSGLSVGDKDKIEIWPISEDEVTLMKEPQHFSSSSAPLPYEKKGMRMLEEYNNKNDIKEEEYILARKEGGVTYTKRLGLRVDTVHWKVVGT</sequence>